<dbReference type="Proteomes" id="UP000007151">
    <property type="component" value="Unassembled WGS sequence"/>
</dbReference>
<dbReference type="KEGG" id="dpl:KGM_201718"/>
<dbReference type="EMBL" id="AGBW02008983">
    <property type="protein sequence ID" value="OWR51980.1"/>
    <property type="molecule type" value="Genomic_DNA"/>
</dbReference>
<sequence>MSTSKSSKAELVAIYRLEFYKKQNNWKLSSNRIKPPKKYVEKEILNTTYNVEDKQVIDKNDPLNVAFVESDCDKNQKFTFPKSPELSQEWQEPVNIWPENNVTDTIKTAKTIQRLANLQKAASLADLEDKNGVFSQNLATCSECQESRQVDEACCPQELILGWNDCGEFEGTWPMETAVFIGSGHVAADVRTEVDNPSVHTDVVDGLQDICTSQYPPWAPSDPLQLAMDMDWDTSVDSAGEFMRGADMAPHSSEIDLSLPNCVKACDVSFTSLSRLSSQQLLQAAQQHSKVLKRLLMESETRQKLRSAQSLMMTSSYEEFPTRDVGPIGLCGQDVFFKDVLIAGSHRNLVGCGRGRGRLANNSFGLKPFSR</sequence>
<gene>
    <name evidence="1" type="ORF">KGM_201718</name>
</gene>
<evidence type="ECO:0000313" key="2">
    <source>
        <dbReference type="Proteomes" id="UP000007151"/>
    </source>
</evidence>
<protein>
    <submittedName>
        <fullName evidence="1">Uncharacterized protein</fullName>
    </submittedName>
</protein>
<proteinExistence type="predicted"/>
<name>A0A212FE31_DANPL</name>
<organism evidence="1 2">
    <name type="scientific">Danaus plexippus plexippus</name>
    <dbReference type="NCBI Taxonomy" id="278856"/>
    <lineage>
        <taxon>Eukaryota</taxon>
        <taxon>Metazoa</taxon>
        <taxon>Ecdysozoa</taxon>
        <taxon>Arthropoda</taxon>
        <taxon>Hexapoda</taxon>
        <taxon>Insecta</taxon>
        <taxon>Pterygota</taxon>
        <taxon>Neoptera</taxon>
        <taxon>Endopterygota</taxon>
        <taxon>Lepidoptera</taxon>
        <taxon>Glossata</taxon>
        <taxon>Ditrysia</taxon>
        <taxon>Papilionoidea</taxon>
        <taxon>Nymphalidae</taxon>
        <taxon>Danainae</taxon>
        <taxon>Danaini</taxon>
        <taxon>Danaina</taxon>
        <taxon>Danaus</taxon>
        <taxon>Danaus</taxon>
    </lineage>
</organism>
<dbReference type="eggNOG" id="ENOG502TC7J">
    <property type="taxonomic scope" value="Eukaryota"/>
</dbReference>
<dbReference type="AlphaFoldDB" id="A0A212FE31"/>
<accession>A0A212FE31</accession>
<dbReference type="OrthoDB" id="7479476at2759"/>
<comment type="caution">
    <text evidence="1">The sequence shown here is derived from an EMBL/GenBank/DDBJ whole genome shotgun (WGS) entry which is preliminary data.</text>
</comment>
<reference evidence="1 2" key="1">
    <citation type="journal article" date="2011" name="Cell">
        <title>The monarch butterfly genome yields insights into long-distance migration.</title>
        <authorList>
            <person name="Zhan S."/>
            <person name="Merlin C."/>
            <person name="Boore J.L."/>
            <person name="Reppert S.M."/>
        </authorList>
    </citation>
    <scope>NUCLEOTIDE SEQUENCE [LARGE SCALE GENOMIC DNA]</scope>
    <source>
        <strain evidence="1">F-2</strain>
    </source>
</reference>
<evidence type="ECO:0000313" key="1">
    <source>
        <dbReference type="EMBL" id="OWR51980.1"/>
    </source>
</evidence>
<keyword evidence="2" id="KW-1185">Reference proteome</keyword>